<organism evidence="2 3">
    <name type="scientific">Pseudoalteromonas rubra</name>
    <dbReference type="NCBI Taxonomy" id="43658"/>
    <lineage>
        <taxon>Bacteria</taxon>
        <taxon>Pseudomonadati</taxon>
        <taxon>Pseudomonadota</taxon>
        <taxon>Gammaproteobacteria</taxon>
        <taxon>Alteromonadales</taxon>
        <taxon>Pseudoalteromonadaceae</taxon>
        <taxon>Pseudoalteromonas</taxon>
    </lineage>
</organism>
<proteinExistence type="predicted"/>
<sequence length="199" mass="22795">MKLSNLVLLSIASMAFFYIQLWDESLVTPLYLSLLLLCSLYGVYLKDINMVHISGFIFILNGTTYAIFKVGLINYVTPSDNKLLQGTLIYGFQLLSGIITVLVLIFRVQISRLLSNSKNIELTLFDGLFHWLYMYTSIIYLLGLIENVAWSYFNMKSWTIIYDNFEGLIYISWALCCGALITMMICSTKDAQFRESKTS</sequence>
<evidence type="ECO:0000256" key="1">
    <source>
        <dbReference type="SAM" id="Phobius"/>
    </source>
</evidence>
<accession>A0A0U2Z8L2</accession>
<feature type="transmembrane region" description="Helical" evidence="1">
    <location>
        <begin position="56"/>
        <end position="76"/>
    </location>
</feature>
<protein>
    <submittedName>
        <fullName evidence="2">Uncharacterized protein</fullName>
    </submittedName>
</protein>
<keyword evidence="1" id="KW-0812">Transmembrane</keyword>
<name>A0A0U2Z8L2_9GAMM</name>
<keyword evidence="1" id="KW-0472">Membrane</keyword>
<reference evidence="2 3" key="1">
    <citation type="submission" date="2015-12" db="EMBL/GenBank/DDBJ databases">
        <title>Complete genome sequence of Pseudoalteromonas rubra SCSIO 6842, harboring a conjugative plasmid.</title>
        <authorList>
            <person name="Li B."/>
            <person name="Wang X."/>
        </authorList>
    </citation>
    <scope>NUCLEOTIDE SEQUENCE [LARGE SCALE GENOMIC DNA]</scope>
    <source>
        <strain evidence="2 3">SCSIO 6842</strain>
    </source>
</reference>
<keyword evidence="1" id="KW-1133">Transmembrane helix</keyword>
<evidence type="ECO:0000313" key="3">
    <source>
        <dbReference type="Proteomes" id="UP000069015"/>
    </source>
</evidence>
<evidence type="ECO:0000313" key="2">
    <source>
        <dbReference type="EMBL" id="ALU44193.1"/>
    </source>
</evidence>
<dbReference type="Proteomes" id="UP000069015">
    <property type="component" value="Chromosome 1"/>
</dbReference>
<feature type="transmembrane region" description="Helical" evidence="1">
    <location>
        <begin position="168"/>
        <end position="187"/>
    </location>
</feature>
<feature type="transmembrane region" description="Helical" evidence="1">
    <location>
        <begin position="131"/>
        <end position="153"/>
    </location>
</feature>
<feature type="transmembrane region" description="Helical" evidence="1">
    <location>
        <begin position="25"/>
        <end position="44"/>
    </location>
</feature>
<dbReference type="EMBL" id="CP013611">
    <property type="protein sequence ID" value="ALU44193.1"/>
    <property type="molecule type" value="Genomic_DNA"/>
</dbReference>
<dbReference type="RefSeq" id="WP_058797231.1">
    <property type="nucleotide sequence ID" value="NZ_CP013611.1"/>
</dbReference>
<dbReference type="KEGG" id="prr:AT705_15285"/>
<dbReference type="AlphaFoldDB" id="A0A0U2Z8L2"/>
<feature type="transmembrane region" description="Helical" evidence="1">
    <location>
        <begin position="88"/>
        <end position="110"/>
    </location>
</feature>
<gene>
    <name evidence="2" type="ORF">AT705_15285</name>
</gene>